<feature type="domain" description="G-protein coupled receptors family 1 profile" evidence="6">
    <location>
        <begin position="268"/>
        <end position="506"/>
    </location>
</feature>
<dbReference type="InterPro" id="IPR052921">
    <property type="entry name" value="GPCR1_Superfamily_Member"/>
</dbReference>
<dbReference type="CDD" id="cd00637">
    <property type="entry name" value="7tm_classA_rhodopsin-like"/>
    <property type="match status" value="1"/>
</dbReference>
<feature type="transmembrane region" description="Helical" evidence="5">
    <location>
        <begin position="289"/>
        <end position="314"/>
    </location>
</feature>
<accession>A0A9Q1JI73</accession>
<keyword evidence="8" id="KW-1185">Reference proteome</keyword>
<feature type="transmembrane region" description="Helical" evidence="5">
    <location>
        <begin position="256"/>
        <end position="277"/>
    </location>
</feature>
<name>A0A9Q1JI73_SYNKA</name>
<dbReference type="InterPro" id="IPR000276">
    <property type="entry name" value="GPCR_Rhodpsn"/>
</dbReference>
<organism evidence="7 8">
    <name type="scientific">Synaphobranchus kaupii</name>
    <name type="common">Kaup's arrowtooth eel</name>
    <dbReference type="NCBI Taxonomy" id="118154"/>
    <lineage>
        <taxon>Eukaryota</taxon>
        <taxon>Metazoa</taxon>
        <taxon>Chordata</taxon>
        <taxon>Craniata</taxon>
        <taxon>Vertebrata</taxon>
        <taxon>Euteleostomi</taxon>
        <taxon>Actinopterygii</taxon>
        <taxon>Neopterygii</taxon>
        <taxon>Teleostei</taxon>
        <taxon>Anguilliformes</taxon>
        <taxon>Synaphobranchidae</taxon>
        <taxon>Synaphobranchus</taxon>
    </lineage>
</organism>
<evidence type="ECO:0000313" key="8">
    <source>
        <dbReference type="Proteomes" id="UP001152622"/>
    </source>
</evidence>
<feature type="transmembrane region" description="Helical" evidence="5">
    <location>
        <begin position="367"/>
        <end position="390"/>
    </location>
</feature>
<feature type="transmembrane region" description="Helical" evidence="5">
    <location>
        <begin position="190"/>
        <end position="212"/>
    </location>
</feature>
<dbReference type="SUPFAM" id="SSF81321">
    <property type="entry name" value="Family A G protein-coupled receptor-like"/>
    <property type="match status" value="2"/>
</dbReference>
<dbReference type="PROSITE" id="PS50262">
    <property type="entry name" value="G_PROTEIN_RECEP_F1_2"/>
    <property type="match status" value="2"/>
</dbReference>
<sequence length="506" mass="56281">MLFTLNRKAAFQGVSRYILFGHMLFADSIQLLCSMFSYLIAVVKVYMSNGLCVILLLPASITIRIAPLNLAVMALERYSAICFPLRHADIATCKWTGVAIGVVWVLGSLNALIRFFLFITIGPPFFVVQAYCRKGNLFNLKLYSDMNKAFTIVYFVSVSLIIVYTYVAIMLEAKSVSSDKSKATKARNTVLLHLIQLGLCLSSFAVGVLNALTSRLEGLTGSNVRHQRVCMAKNGTAQNGSIGSSPTSRQVTEKVLVVQVLVGIFLSVNCLMIFTFFKKEAFRNDVRYILFVHTLFCDSLFLFSTNILLLLSYFRVLMPVGLCLCFYVLVSILTFSTPLTLMAMSLERYVAICIPLRHAEISTPSKAIRCIHVIHALSSIQLIIITSVFISTVPLSFYMTDRICSVELFIVHKWQGYLRHSALNLTPPASPDNVLANMFAFSPSDLATRSPSTKTGTRLIPPHPLIFLTILHTSVMLVSLPKMEQNRRHAALLALLMVRLTTALSL</sequence>
<evidence type="ECO:0000256" key="1">
    <source>
        <dbReference type="ARBA" id="ARBA00004370"/>
    </source>
</evidence>
<reference evidence="7" key="1">
    <citation type="journal article" date="2023" name="Science">
        <title>Genome structures resolve the early diversification of teleost fishes.</title>
        <authorList>
            <person name="Parey E."/>
            <person name="Louis A."/>
            <person name="Montfort J."/>
            <person name="Bouchez O."/>
            <person name="Roques C."/>
            <person name="Iampietro C."/>
            <person name="Lluch J."/>
            <person name="Castinel A."/>
            <person name="Donnadieu C."/>
            <person name="Desvignes T."/>
            <person name="Floi Bucao C."/>
            <person name="Jouanno E."/>
            <person name="Wen M."/>
            <person name="Mejri S."/>
            <person name="Dirks R."/>
            <person name="Jansen H."/>
            <person name="Henkel C."/>
            <person name="Chen W.J."/>
            <person name="Zahm M."/>
            <person name="Cabau C."/>
            <person name="Klopp C."/>
            <person name="Thompson A.W."/>
            <person name="Robinson-Rechavi M."/>
            <person name="Braasch I."/>
            <person name="Lecointre G."/>
            <person name="Bobe J."/>
            <person name="Postlethwait J.H."/>
            <person name="Berthelot C."/>
            <person name="Roest Crollius H."/>
            <person name="Guiguen Y."/>
        </authorList>
    </citation>
    <scope>NUCLEOTIDE SEQUENCE</scope>
    <source>
        <strain evidence="7">WJC10195</strain>
    </source>
</reference>
<dbReference type="PANTHER" id="PTHR26451">
    <property type="entry name" value="G_PROTEIN_RECEP_F1_2 DOMAIN-CONTAINING PROTEIN"/>
    <property type="match status" value="1"/>
</dbReference>
<keyword evidence="2 5" id="KW-0812">Transmembrane</keyword>
<dbReference type="GO" id="GO:0016020">
    <property type="term" value="C:membrane"/>
    <property type="evidence" value="ECO:0007669"/>
    <property type="project" value="UniProtKB-SubCell"/>
</dbReference>
<dbReference type="GO" id="GO:0004984">
    <property type="term" value="F:olfactory receptor activity"/>
    <property type="evidence" value="ECO:0007669"/>
    <property type="project" value="TreeGrafter"/>
</dbReference>
<dbReference type="FunFam" id="1.20.1070.10:FF:000096">
    <property type="entry name" value="Odorant receptor 131-2"/>
    <property type="match status" value="1"/>
</dbReference>
<dbReference type="Proteomes" id="UP001152622">
    <property type="component" value="Chromosome 1"/>
</dbReference>
<dbReference type="InterPro" id="IPR017452">
    <property type="entry name" value="GPCR_Rhodpsn_7TM"/>
</dbReference>
<comment type="subcellular location">
    <subcellularLocation>
        <location evidence="1">Membrane</location>
    </subcellularLocation>
</comment>
<feature type="transmembrane region" description="Helical" evidence="5">
    <location>
        <begin position="460"/>
        <end position="480"/>
    </location>
</feature>
<dbReference type="AlphaFoldDB" id="A0A9Q1JI73"/>
<proteinExistence type="predicted"/>
<evidence type="ECO:0000256" key="4">
    <source>
        <dbReference type="ARBA" id="ARBA00023136"/>
    </source>
</evidence>
<evidence type="ECO:0000256" key="2">
    <source>
        <dbReference type="ARBA" id="ARBA00022692"/>
    </source>
</evidence>
<keyword evidence="3 5" id="KW-1133">Transmembrane helix</keyword>
<evidence type="ECO:0000259" key="6">
    <source>
        <dbReference type="PROSITE" id="PS50262"/>
    </source>
</evidence>
<dbReference type="OrthoDB" id="5967704at2759"/>
<dbReference type="Gene3D" id="1.20.1070.10">
    <property type="entry name" value="Rhodopsin 7-helix transmembrane proteins"/>
    <property type="match status" value="2"/>
</dbReference>
<dbReference type="GO" id="GO:0005549">
    <property type="term" value="F:odorant binding"/>
    <property type="evidence" value="ECO:0007669"/>
    <property type="project" value="TreeGrafter"/>
</dbReference>
<dbReference type="GO" id="GO:0004930">
    <property type="term" value="F:G protein-coupled receptor activity"/>
    <property type="evidence" value="ECO:0007669"/>
    <property type="project" value="InterPro"/>
</dbReference>
<dbReference type="PANTHER" id="PTHR26451:SF866">
    <property type="entry name" value="ODORANT RECEPTOR-RELATED"/>
    <property type="match status" value="1"/>
</dbReference>
<feature type="domain" description="G-protein coupled receptors family 1 profile" evidence="6">
    <location>
        <begin position="1"/>
        <end position="206"/>
    </location>
</feature>
<dbReference type="EMBL" id="JAINUF010000001">
    <property type="protein sequence ID" value="KAJ8383234.1"/>
    <property type="molecule type" value="Genomic_DNA"/>
</dbReference>
<evidence type="ECO:0000313" key="7">
    <source>
        <dbReference type="EMBL" id="KAJ8383234.1"/>
    </source>
</evidence>
<comment type="caution">
    <text evidence="7">The sequence shown here is derived from an EMBL/GenBank/DDBJ whole genome shotgun (WGS) entry which is preliminary data.</text>
</comment>
<evidence type="ECO:0000256" key="3">
    <source>
        <dbReference type="ARBA" id="ARBA00022989"/>
    </source>
</evidence>
<feature type="transmembrane region" description="Helical" evidence="5">
    <location>
        <begin position="17"/>
        <end position="41"/>
    </location>
</feature>
<feature type="transmembrane region" description="Helical" evidence="5">
    <location>
        <begin position="53"/>
        <end position="75"/>
    </location>
</feature>
<feature type="transmembrane region" description="Helical" evidence="5">
    <location>
        <begin position="95"/>
        <end position="121"/>
    </location>
</feature>
<keyword evidence="4 5" id="KW-0472">Membrane</keyword>
<gene>
    <name evidence="7" type="ORF">SKAU_G00040120</name>
</gene>
<dbReference type="Pfam" id="PF00001">
    <property type="entry name" value="7tm_1"/>
    <property type="match status" value="2"/>
</dbReference>
<feature type="transmembrane region" description="Helical" evidence="5">
    <location>
        <begin position="149"/>
        <end position="169"/>
    </location>
</feature>
<protein>
    <recommendedName>
        <fullName evidence="6">G-protein coupled receptors family 1 profile domain-containing protein</fullName>
    </recommendedName>
</protein>
<evidence type="ECO:0000256" key="5">
    <source>
        <dbReference type="SAM" id="Phobius"/>
    </source>
</evidence>